<keyword evidence="5" id="KW-1185">Reference proteome</keyword>
<gene>
    <name evidence="4" type="ORF">EOK75_09605</name>
</gene>
<feature type="domain" description="Endonuclease/exonuclease/phosphatase" evidence="3">
    <location>
        <begin position="57"/>
        <end position="353"/>
    </location>
</feature>
<dbReference type="Proteomes" id="UP000298631">
    <property type="component" value="Chromosome"/>
</dbReference>
<dbReference type="InterPro" id="IPR005135">
    <property type="entry name" value="Endo/exonuclease/phosphatase"/>
</dbReference>
<proteinExistence type="predicted"/>
<evidence type="ECO:0000256" key="1">
    <source>
        <dbReference type="SAM" id="MobiDB-lite"/>
    </source>
</evidence>
<accession>A0A4P8EGW0</accession>
<sequence>MGRPAVLSKPLCTLICCLAFLATSAQAQDPASLRIATYNPDLSRKGPGLLLRDILAGKDKQIEAVIATLVDLDADILVLTDVDYDHGRAALTALAGALDAAGIAYPHRFTARPNGGMATGLDLDGDGRLGGPGDAQGFGFFAGRGGLAVLSRLPIDEAGVRDFSNFLWQDLPGNIIDGSLAEPVRAIQRLSNTAHWDVPVVLPDGTPLHLLIWHATPPIFDGPKDRNGRRNHDESAFWLRMLDGTLPHPLPDAPFVLLGEAKLDPIDGDGRNGAINALLAHPKLQDPSPKGQHGRTEPDHKGPAALDTALYDFGGLRVDYVLPSAELTVRDAGVLWPEDDAPNAETLARASRHRPVWVDITLPLP</sequence>
<evidence type="ECO:0000313" key="4">
    <source>
        <dbReference type="EMBL" id="QCO55972.1"/>
    </source>
</evidence>
<evidence type="ECO:0000256" key="2">
    <source>
        <dbReference type="SAM" id="SignalP"/>
    </source>
</evidence>
<keyword evidence="4" id="KW-0540">Nuclease</keyword>
<feature type="region of interest" description="Disordered" evidence="1">
    <location>
        <begin position="282"/>
        <end position="302"/>
    </location>
</feature>
<feature type="chain" id="PRO_5020313996" evidence="2">
    <location>
        <begin position="28"/>
        <end position="365"/>
    </location>
</feature>
<organism evidence="4 5">
    <name type="scientific">Pseudorhodobacter turbinis</name>
    <dbReference type="NCBI Taxonomy" id="2500533"/>
    <lineage>
        <taxon>Bacteria</taxon>
        <taxon>Pseudomonadati</taxon>
        <taxon>Pseudomonadota</taxon>
        <taxon>Alphaproteobacteria</taxon>
        <taxon>Rhodobacterales</taxon>
        <taxon>Paracoccaceae</taxon>
        <taxon>Pseudorhodobacter</taxon>
    </lineage>
</organism>
<dbReference type="SUPFAM" id="SSF56219">
    <property type="entry name" value="DNase I-like"/>
    <property type="match status" value="1"/>
</dbReference>
<dbReference type="GO" id="GO:0004527">
    <property type="term" value="F:exonuclease activity"/>
    <property type="evidence" value="ECO:0007669"/>
    <property type="project" value="UniProtKB-KW"/>
</dbReference>
<keyword evidence="4" id="KW-0378">Hydrolase</keyword>
<dbReference type="KEGG" id="pseb:EOK75_09605"/>
<dbReference type="OrthoDB" id="292013at2"/>
<keyword evidence="4" id="KW-0255">Endonuclease</keyword>
<dbReference type="AlphaFoldDB" id="A0A4P8EGW0"/>
<dbReference type="InterPro" id="IPR036691">
    <property type="entry name" value="Endo/exonu/phosph_ase_sf"/>
</dbReference>
<dbReference type="Pfam" id="PF03372">
    <property type="entry name" value="Exo_endo_phos"/>
    <property type="match status" value="1"/>
</dbReference>
<name>A0A4P8EGW0_9RHOB</name>
<evidence type="ECO:0000259" key="3">
    <source>
        <dbReference type="Pfam" id="PF03372"/>
    </source>
</evidence>
<dbReference type="Gene3D" id="3.60.10.10">
    <property type="entry name" value="Endonuclease/exonuclease/phosphatase"/>
    <property type="match status" value="1"/>
</dbReference>
<dbReference type="EMBL" id="CP039964">
    <property type="protein sequence ID" value="QCO55972.1"/>
    <property type="molecule type" value="Genomic_DNA"/>
</dbReference>
<keyword evidence="4" id="KW-0269">Exonuclease</keyword>
<reference evidence="4 5" key="1">
    <citation type="submission" date="2019-05" db="EMBL/GenBank/DDBJ databases">
        <title>Pseudorhodobacter turbinis sp. nov., isolated from the gut of the Korean turban shell.</title>
        <authorList>
            <person name="Jeong Y.-S."/>
            <person name="Kang W.-R."/>
            <person name="Bae J.-W."/>
        </authorList>
    </citation>
    <scope>NUCLEOTIDE SEQUENCE [LARGE SCALE GENOMIC DNA]</scope>
    <source>
        <strain evidence="4 5">S12M18</strain>
    </source>
</reference>
<feature type="signal peptide" evidence="2">
    <location>
        <begin position="1"/>
        <end position="27"/>
    </location>
</feature>
<dbReference type="GO" id="GO:0004519">
    <property type="term" value="F:endonuclease activity"/>
    <property type="evidence" value="ECO:0007669"/>
    <property type="project" value="UniProtKB-KW"/>
</dbReference>
<keyword evidence="2" id="KW-0732">Signal</keyword>
<protein>
    <submittedName>
        <fullName evidence="4">Endonuclease/exonuclease/phosphatase family protein</fullName>
    </submittedName>
</protein>
<evidence type="ECO:0000313" key="5">
    <source>
        <dbReference type="Proteomes" id="UP000298631"/>
    </source>
</evidence>